<proteinExistence type="predicted"/>
<accession>A0A1I8E9A8</accession>
<sequence length="80" mass="9726">MRRNGEICVDRSYSENSREKRSEILIERRELSRFPYKEVDLELSRTIEEKLEIETVEEKICIKILHSDSVFRDTVKREHE</sequence>
<organism evidence="1">
    <name type="scientific">Wuchereria bancrofti</name>
    <dbReference type="NCBI Taxonomy" id="6293"/>
    <lineage>
        <taxon>Eukaryota</taxon>
        <taxon>Metazoa</taxon>
        <taxon>Ecdysozoa</taxon>
        <taxon>Nematoda</taxon>
        <taxon>Chromadorea</taxon>
        <taxon>Rhabditida</taxon>
        <taxon>Spirurina</taxon>
        <taxon>Spiruromorpha</taxon>
        <taxon>Filarioidea</taxon>
        <taxon>Onchocercidae</taxon>
        <taxon>Wuchereria</taxon>
    </lineage>
</organism>
<name>A0A1I8E9A8_WUCBA</name>
<reference evidence="1" key="1">
    <citation type="submission" date="2016-11" db="UniProtKB">
        <authorList>
            <consortium name="WormBaseParasite"/>
        </authorList>
    </citation>
    <scope>IDENTIFICATION</scope>
    <source>
        <strain evidence="1">pt0022</strain>
    </source>
</reference>
<evidence type="ECO:0000313" key="1">
    <source>
        <dbReference type="WBParaSite" id="maker-PairedContig_1128-snap-gene-0.16-mRNA-1"/>
    </source>
</evidence>
<protein>
    <submittedName>
        <fullName evidence="1">Uncharacterized protein</fullName>
    </submittedName>
</protein>
<dbReference type="WBParaSite" id="maker-PairedContig_1128-snap-gene-0.16-mRNA-1">
    <property type="protein sequence ID" value="maker-PairedContig_1128-snap-gene-0.16-mRNA-1"/>
    <property type="gene ID" value="maker-PairedContig_1128-snap-gene-0.16"/>
</dbReference>
<dbReference type="AlphaFoldDB" id="A0A1I8E9A8"/>